<dbReference type="InterPro" id="IPR036390">
    <property type="entry name" value="WH_DNA-bd_sf"/>
</dbReference>
<dbReference type="GO" id="GO:0009294">
    <property type="term" value="P:DNA-mediated transformation"/>
    <property type="evidence" value="ECO:0007669"/>
    <property type="project" value="InterPro"/>
</dbReference>
<dbReference type="InterPro" id="IPR036388">
    <property type="entry name" value="WH-like_DNA-bd_sf"/>
</dbReference>
<dbReference type="STRING" id="546269.HMPREF0389_00130"/>
<proteinExistence type="inferred from homology"/>
<dbReference type="SUPFAM" id="SSF46785">
    <property type="entry name" value="Winged helix' DNA-binding domain"/>
    <property type="match status" value="1"/>
</dbReference>
<dbReference type="Gene3D" id="3.40.50.450">
    <property type="match status" value="1"/>
</dbReference>
<accession>D6GRC5</accession>
<dbReference type="RefSeq" id="WP_014262162.1">
    <property type="nucleotide sequence ID" value="NC_016630.1"/>
</dbReference>
<dbReference type="InterPro" id="IPR003488">
    <property type="entry name" value="DprA"/>
</dbReference>
<dbReference type="InterPro" id="IPR041614">
    <property type="entry name" value="DprA_WH"/>
</dbReference>
<evidence type="ECO:0000256" key="1">
    <source>
        <dbReference type="ARBA" id="ARBA00006525"/>
    </source>
</evidence>
<dbReference type="Gene3D" id="1.10.10.10">
    <property type="entry name" value="Winged helix-like DNA-binding domain superfamily/Winged helix DNA-binding domain"/>
    <property type="match status" value="1"/>
</dbReference>
<evidence type="ECO:0000259" key="3">
    <source>
        <dbReference type="Pfam" id="PF17782"/>
    </source>
</evidence>
<keyword evidence="5" id="KW-1185">Reference proteome</keyword>
<name>D6GRC5_FILAD</name>
<evidence type="ECO:0000313" key="4">
    <source>
        <dbReference type="EMBL" id="EFE28216.1"/>
    </source>
</evidence>
<gene>
    <name evidence="4" type="primary">dprA</name>
    <name evidence="4" type="ordered locus">HMPREF0389_00130</name>
</gene>
<feature type="domain" description="DprA winged helix" evidence="3">
    <location>
        <begin position="299"/>
        <end position="349"/>
    </location>
</feature>
<dbReference type="NCBIfam" id="TIGR00732">
    <property type="entry name" value="dprA"/>
    <property type="match status" value="1"/>
</dbReference>
<dbReference type="KEGG" id="faa:HMPREF0389_00130"/>
<comment type="similarity">
    <text evidence="1">Belongs to the DprA/Smf family.</text>
</comment>
<dbReference type="Proteomes" id="UP000007468">
    <property type="component" value="Chromosome"/>
</dbReference>
<evidence type="ECO:0000259" key="2">
    <source>
        <dbReference type="Pfam" id="PF02481"/>
    </source>
</evidence>
<feature type="domain" description="Smf/DprA SLOG" evidence="2">
    <location>
        <begin position="74"/>
        <end position="285"/>
    </location>
</feature>
<dbReference type="SUPFAM" id="SSF102405">
    <property type="entry name" value="MCP/YpsA-like"/>
    <property type="match status" value="1"/>
</dbReference>
<dbReference type="PATRIC" id="fig|546269.5.peg.530"/>
<organism evidence="4 5">
    <name type="scientific">Filifactor alocis (strain ATCC 35896 / CCUG 47790 / D40 B5)</name>
    <name type="common">Fusobacterium alocis</name>
    <dbReference type="NCBI Taxonomy" id="546269"/>
    <lineage>
        <taxon>Bacteria</taxon>
        <taxon>Bacillati</taxon>
        <taxon>Bacillota</taxon>
        <taxon>Clostridia</taxon>
        <taxon>Peptostreptococcales</taxon>
        <taxon>Filifactoraceae</taxon>
        <taxon>Filifactor</taxon>
    </lineage>
</organism>
<dbReference type="Pfam" id="PF17782">
    <property type="entry name" value="WHD_DprA"/>
    <property type="match status" value="1"/>
</dbReference>
<reference evidence="5" key="1">
    <citation type="submission" date="2010-12" db="EMBL/GenBank/DDBJ databases">
        <title>The genome sequence of Filifactor alocis strain ATCC 35896.</title>
        <authorList>
            <consortium name="The Broad Institute Genome Sequencing Platform"/>
            <person name="Ward D."/>
            <person name="Earl A."/>
            <person name="Feldgarden M."/>
            <person name="Young S.K."/>
            <person name="Gargeya S."/>
            <person name="Zeng Q."/>
            <person name="Alvarado L."/>
            <person name="Berlin A."/>
            <person name="Bochicchio J."/>
            <person name="Chapman S.B."/>
            <person name="Chen Z."/>
            <person name="Freedman E."/>
            <person name="Gellesch M."/>
            <person name="Goldberg J."/>
            <person name="Griggs A."/>
            <person name="Gujja S."/>
            <person name="Heilman E."/>
            <person name="Heiman D."/>
            <person name="Howarth C."/>
            <person name="Mehta T."/>
            <person name="Neiman D."/>
            <person name="Pearson M."/>
            <person name="Roberts A."/>
            <person name="Saif S."/>
            <person name="Shea T."/>
            <person name="Shenoy N."/>
            <person name="Sisk P."/>
            <person name="Stolte C."/>
            <person name="Sykes S."/>
            <person name="White J."/>
            <person name="Yandava C."/>
            <person name="Izard J."/>
            <person name="Blanton J.M."/>
            <person name="Baranova O.V."/>
            <person name="Tanner A.C."/>
            <person name="Dewhirst F.E."/>
            <person name="Haas B."/>
            <person name="Nusbaum C."/>
            <person name="Birren B."/>
        </authorList>
    </citation>
    <scope>NUCLEOTIDE SEQUENCE [LARGE SCALE GENOMIC DNA]</scope>
    <source>
        <strain evidence="5">ATCC 35896 / CCUG 47790 / D40 B5</strain>
    </source>
</reference>
<dbReference type="EMBL" id="CP002390">
    <property type="protein sequence ID" value="EFE28216.1"/>
    <property type="molecule type" value="Genomic_DNA"/>
</dbReference>
<dbReference type="Pfam" id="PF02481">
    <property type="entry name" value="DNA_processg_A"/>
    <property type="match status" value="1"/>
</dbReference>
<dbReference type="OrthoDB" id="9785707at2"/>
<dbReference type="InterPro" id="IPR057666">
    <property type="entry name" value="DrpA_SLOG"/>
</dbReference>
<dbReference type="AlphaFoldDB" id="D6GRC5"/>
<dbReference type="PANTHER" id="PTHR43022">
    <property type="entry name" value="PROTEIN SMF"/>
    <property type="match status" value="1"/>
</dbReference>
<protein>
    <submittedName>
        <fullName evidence="4">DNA protecting protein DprA</fullName>
    </submittedName>
</protein>
<sequence>MFNIFLIFSIATISAEQFQYILNEVGSIDDIQLLTQASIRELKSVSQKKKSDIESAFEKYEDFVKELQVQEIEYITIAMQNYPTALKELYDFPYILYFKGNLSLLQQFSIGIIGSRKPDAYGVFCADFFGKILAENGIITVSGMAHGIDGISQKSTVNYGGKTIAVLGSSLNEKSIYPKTNLSLYHRILNNGGLILSEYHHRESTLPYKFVARNRIISAICSGLIVVEANFKSGTMTTVEFALELGKTIFSVPGNINSSNSNGTNQLIKNGAKIVTCFEDILEEFPNITPLCSALSKSSNLSEAEQNILSLLEKKSPIYIDEIAYTLQLQIKEVSSILSILEIKGFVLEMGNNLYSLTSI</sequence>
<dbReference type="eggNOG" id="COG0758">
    <property type="taxonomic scope" value="Bacteria"/>
</dbReference>
<evidence type="ECO:0000313" key="5">
    <source>
        <dbReference type="Proteomes" id="UP000007468"/>
    </source>
</evidence>
<dbReference type="PANTHER" id="PTHR43022:SF1">
    <property type="entry name" value="PROTEIN SMF"/>
    <property type="match status" value="1"/>
</dbReference>